<feature type="binding site" evidence="5">
    <location>
        <position position="119"/>
    </location>
    <ligand>
        <name>biotin</name>
        <dbReference type="ChEBI" id="CHEBI:57586"/>
    </ligand>
</feature>
<reference evidence="7 8" key="1">
    <citation type="journal article" date="2015" name="Genome Announc.">
        <title>Expanding the biotechnology potential of lactobacilli through comparative genomics of 213 strains and associated genera.</title>
        <authorList>
            <person name="Sun Z."/>
            <person name="Harris H.M."/>
            <person name="McCann A."/>
            <person name="Guo C."/>
            <person name="Argimon S."/>
            <person name="Zhang W."/>
            <person name="Yang X."/>
            <person name="Jeffery I.B."/>
            <person name="Cooney J.C."/>
            <person name="Kagawa T.F."/>
            <person name="Liu W."/>
            <person name="Song Y."/>
            <person name="Salvetti E."/>
            <person name="Wrobel A."/>
            <person name="Rasinkangas P."/>
            <person name="Parkhill J."/>
            <person name="Rea M.C."/>
            <person name="O'Sullivan O."/>
            <person name="Ritari J."/>
            <person name="Douillard F.P."/>
            <person name="Paul Ross R."/>
            <person name="Yang R."/>
            <person name="Briner A.E."/>
            <person name="Felis G.E."/>
            <person name="de Vos W.M."/>
            <person name="Barrangou R."/>
            <person name="Klaenhammer T.R."/>
            <person name="Caufield P.W."/>
            <person name="Cui Y."/>
            <person name="Zhang H."/>
            <person name="O'Toole P.W."/>
        </authorList>
    </citation>
    <scope>NUCLEOTIDE SEQUENCE [LARGE SCALE GENOMIC DNA]</scope>
    <source>
        <strain evidence="7 8">DSM 18527</strain>
    </source>
</reference>
<dbReference type="InterPro" id="IPR003142">
    <property type="entry name" value="BPL_C"/>
</dbReference>
<dbReference type="SUPFAM" id="SSF55681">
    <property type="entry name" value="Class II aaRS and biotin synthetases"/>
    <property type="match status" value="1"/>
</dbReference>
<dbReference type="EMBL" id="AZGA01000018">
    <property type="protein sequence ID" value="KRM34996.1"/>
    <property type="molecule type" value="Genomic_DNA"/>
</dbReference>
<dbReference type="InterPro" id="IPR008988">
    <property type="entry name" value="Transcriptional_repressor_C"/>
</dbReference>
<dbReference type="Gene3D" id="1.10.10.10">
    <property type="entry name" value="Winged helix-like DNA-binding domain superfamily/Winged helix DNA-binding domain"/>
    <property type="match status" value="1"/>
</dbReference>
<keyword evidence="5" id="KW-0805">Transcription regulation</keyword>
<evidence type="ECO:0000256" key="2">
    <source>
        <dbReference type="ARBA" id="ARBA00022741"/>
    </source>
</evidence>
<dbReference type="STRING" id="1423734.FC83_GL001842"/>
<dbReference type="InterPro" id="IPR013196">
    <property type="entry name" value="HTH_11"/>
</dbReference>
<dbReference type="CDD" id="cd16442">
    <property type="entry name" value="BPL"/>
    <property type="match status" value="1"/>
</dbReference>
<dbReference type="InterPro" id="IPR030855">
    <property type="entry name" value="Bifunct_BirA"/>
</dbReference>
<dbReference type="Gene3D" id="3.30.930.10">
    <property type="entry name" value="Bira Bifunctional Protein, Domain 2"/>
    <property type="match status" value="1"/>
</dbReference>
<dbReference type="SUPFAM" id="SSF50037">
    <property type="entry name" value="C-terminal domain of transcriptional repressors"/>
    <property type="match status" value="1"/>
</dbReference>
<keyword evidence="1 5" id="KW-0436">Ligase</keyword>
<evidence type="ECO:0000256" key="4">
    <source>
        <dbReference type="ARBA" id="ARBA00023267"/>
    </source>
</evidence>
<keyword evidence="5" id="KW-0804">Transcription</keyword>
<comment type="catalytic activity">
    <reaction evidence="5">
        <text>biotin + L-lysyl-[protein] + ATP = N(6)-biotinyl-L-lysyl-[protein] + AMP + diphosphate + H(+)</text>
        <dbReference type="Rhea" id="RHEA:11756"/>
        <dbReference type="Rhea" id="RHEA-COMP:9752"/>
        <dbReference type="Rhea" id="RHEA-COMP:10505"/>
        <dbReference type="ChEBI" id="CHEBI:15378"/>
        <dbReference type="ChEBI" id="CHEBI:29969"/>
        <dbReference type="ChEBI" id="CHEBI:30616"/>
        <dbReference type="ChEBI" id="CHEBI:33019"/>
        <dbReference type="ChEBI" id="CHEBI:57586"/>
        <dbReference type="ChEBI" id="CHEBI:83144"/>
        <dbReference type="ChEBI" id="CHEBI:456215"/>
        <dbReference type="EC" id="6.3.4.15"/>
    </reaction>
</comment>
<proteinExistence type="inferred from homology"/>
<dbReference type="GO" id="GO:0005524">
    <property type="term" value="F:ATP binding"/>
    <property type="evidence" value="ECO:0007669"/>
    <property type="project" value="UniProtKB-UniRule"/>
</dbReference>
<evidence type="ECO:0000313" key="7">
    <source>
        <dbReference type="EMBL" id="KRM34996.1"/>
    </source>
</evidence>
<dbReference type="SUPFAM" id="SSF46785">
    <property type="entry name" value="Winged helix' DNA-binding domain"/>
    <property type="match status" value="1"/>
</dbReference>
<comment type="caution">
    <text evidence="7">The sequence shown here is derived from an EMBL/GenBank/DDBJ whole genome shotgun (WGS) entry which is preliminary data.</text>
</comment>
<dbReference type="GO" id="GO:0009249">
    <property type="term" value="P:protein lipoylation"/>
    <property type="evidence" value="ECO:0007669"/>
    <property type="project" value="UniProtKB-ARBA"/>
</dbReference>
<dbReference type="Gene3D" id="2.30.30.100">
    <property type="match status" value="1"/>
</dbReference>
<dbReference type="PANTHER" id="PTHR12835">
    <property type="entry name" value="BIOTIN PROTEIN LIGASE"/>
    <property type="match status" value="1"/>
</dbReference>
<dbReference type="AlphaFoldDB" id="A0A0R1Y212"/>
<comment type="similarity">
    <text evidence="5">Belongs to the biotin--protein ligase family.</text>
</comment>
<evidence type="ECO:0000256" key="5">
    <source>
        <dbReference type="HAMAP-Rule" id="MF_00978"/>
    </source>
</evidence>
<dbReference type="Pfam" id="PF03099">
    <property type="entry name" value="BPL_LplA_LipB"/>
    <property type="match status" value="1"/>
</dbReference>
<dbReference type="PANTHER" id="PTHR12835:SF5">
    <property type="entry name" value="BIOTIN--PROTEIN LIGASE"/>
    <property type="match status" value="1"/>
</dbReference>
<dbReference type="InterPro" id="IPR004408">
    <property type="entry name" value="Biotin_CoA_COase_ligase"/>
</dbReference>
<comment type="caution">
    <text evidence="5">Lacks conserved residue(s) required for the propagation of feature annotation.</text>
</comment>
<dbReference type="GO" id="GO:0006355">
    <property type="term" value="P:regulation of DNA-templated transcription"/>
    <property type="evidence" value="ECO:0007669"/>
    <property type="project" value="UniProtKB-UniRule"/>
</dbReference>
<keyword evidence="8" id="KW-1185">Reference proteome</keyword>
<organism evidence="7 8">
    <name type="scientific">Agrilactobacillus composti DSM 18527 = JCM 14202</name>
    <dbReference type="NCBI Taxonomy" id="1423734"/>
    <lineage>
        <taxon>Bacteria</taxon>
        <taxon>Bacillati</taxon>
        <taxon>Bacillota</taxon>
        <taxon>Bacilli</taxon>
        <taxon>Lactobacillales</taxon>
        <taxon>Lactobacillaceae</taxon>
        <taxon>Agrilactobacillus</taxon>
    </lineage>
</organism>
<dbReference type="eggNOG" id="COG1654">
    <property type="taxonomic scope" value="Bacteria"/>
</dbReference>
<dbReference type="NCBIfam" id="TIGR00121">
    <property type="entry name" value="birA_ligase"/>
    <property type="match status" value="1"/>
</dbReference>
<evidence type="ECO:0000259" key="6">
    <source>
        <dbReference type="PROSITE" id="PS51733"/>
    </source>
</evidence>
<evidence type="ECO:0000256" key="3">
    <source>
        <dbReference type="ARBA" id="ARBA00022840"/>
    </source>
</evidence>
<dbReference type="HAMAP" id="MF_00978">
    <property type="entry name" value="Bifunct_BirA"/>
    <property type="match status" value="1"/>
</dbReference>
<dbReference type="GO" id="GO:0005737">
    <property type="term" value="C:cytoplasm"/>
    <property type="evidence" value="ECO:0007669"/>
    <property type="project" value="TreeGrafter"/>
</dbReference>
<evidence type="ECO:0000313" key="8">
    <source>
        <dbReference type="Proteomes" id="UP000051236"/>
    </source>
</evidence>
<protein>
    <recommendedName>
        <fullName evidence="5">Bifunctional ligase/repressor BirA</fullName>
    </recommendedName>
    <alternativeName>
        <fullName evidence="5">Biotin--[acetyl-CoA-carboxylase] ligase</fullName>
        <ecNumber evidence="5">6.3.4.15</ecNumber>
    </alternativeName>
    <alternativeName>
        <fullName evidence="5">Biotin--protein ligase</fullName>
    </alternativeName>
    <alternativeName>
        <fullName evidence="5">Biotin-[acetyl-CoA carboxylase] synthetase</fullName>
    </alternativeName>
</protein>
<dbReference type="eggNOG" id="COG0340">
    <property type="taxonomic scope" value="Bacteria"/>
</dbReference>
<dbReference type="PROSITE" id="PS51733">
    <property type="entry name" value="BPL_LPL_CATALYTIC"/>
    <property type="match status" value="1"/>
</dbReference>
<evidence type="ECO:0000256" key="1">
    <source>
        <dbReference type="ARBA" id="ARBA00022598"/>
    </source>
</evidence>
<dbReference type="EC" id="6.3.4.15" evidence="5"/>
<sequence>MEADFMSEQALKQLFLAHPQEYLSGQQLAQDLGISRTAVWKQIQQLKNQGYQIHSHGKLGYRYEGTDHLDSVVIQANLANSADCEILTFASLNSTNDYAKQYLSQQPVTKPVVILADEQTAGHGRLGRSFYSPKTTGLYLSILLPVTANGSVIPGLLTTGTGMAVVKALQKVLPDLPLRLKWINDLVVHQRKCGGILTEAINDLESNQISHLIVGIGLNLVTQDFPADLKDIAGALSKTPLDRNKLAADIITEFLKMYATYETGDFLPEYRRYSAVLGRQIQANTRGKIITGVAQDIDTMGHLLVATDQGLTTLSSGEITKVQLDPA</sequence>
<accession>A0A0R1Y212</accession>
<feature type="binding site" evidence="5">
    <location>
        <position position="192"/>
    </location>
    <ligand>
        <name>biotin</name>
        <dbReference type="ChEBI" id="CHEBI:57586"/>
    </ligand>
</feature>
<name>A0A0R1Y212_9LACO</name>
<comment type="function">
    <text evidence="5">Acts both as a biotin--[acetyl-CoA-carboxylase] ligase and a repressor.</text>
</comment>
<dbReference type="Proteomes" id="UP000051236">
    <property type="component" value="Unassembled WGS sequence"/>
</dbReference>
<dbReference type="PATRIC" id="fig|1423734.3.peg.1864"/>
<feature type="domain" description="BPL/LPL catalytic" evidence="6">
    <location>
        <begin position="87"/>
        <end position="262"/>
    </location>
</feature>
<gene>
    <name evidence="5" type="primary">birA</name>
    <name evidence="7" type="ORF">FC83_GL001842</name>
</gene>
<feature type="binding site" evidence="5">
    <location>
        <begin position="94"/>
        <end position="96"/>
    </location>
    <ligand>
        <name>biotin</name>
        <dbReference type="ChEBI" id="CHEBI:57586"/>
    </ligand>
</feature>
<keyword evidence="3 5" id="KW-0067">ATP-binding</keyword>
<dbReference type="GO" id="GO:0016740">
    <property type="term" value="F:transferase activity"/>
    <property type="evidence" value="ECO:0007669"/>
    <property type="project" value="UniProtKB-ARBA"/>
</dbReference>
<feature type="DNA-binding region" description="H-T-H motif" evidence="5">
    <location>
        <begin position="25"/>
        <end position="44"/>
    </location>
</feature>
<keyword evidence="5" id="KW-0238">DNA-binding</keyword>
<dbReference type="Pfam" id="PF08279">
    <property type="entry name" value="HTH_11"/>
    <property type="match status" value="1"/>
</dbReference>
<keyword evidence="5" id="KW-0678">Repressor</keyword>
<dbReference type="InterPro" id="IPR036390">
    <property type="entry name" value="WH_DNA-bd_sf"/>
</dbReference>
<dbReference type="GO" id="GO:0003677">
    <property type="term" value="F:DNA binding"/>
    <property type="evidence" value="ECO:0007669"/>
    <property type="project" value="UniProtKB-UniRule"/>
</dbReference>
<dbReference type="Pfam" id="PF02237">
    <property type="entry name" value="BPL_C"/>
    <property type="match status" value="1"/>
</dbReference>
<dbReference type="InterPro" id="IPR004143">
    <property type="entry name" value="BPL_LPL_catalytic"/>
</dbReference>
<dbReference type="InterPro" id="IPR045864">
    <property type="entry name" value="aa-tRNA-synth_II/BPL/LPL"/>
</dbReference>
<keyword evidence="4 5" id="KW-0092">Biotin</keyword>
<dbReference type="GO" id="GO:0004077">
    <property type="term" value="F:biotin--[biotin carboxyl-carrier protein] ligase activity"/>
    <property type="evidence" value="ECO:0007669"/>
    <property type="project" value="UniProtKB-UniRule"/>
</dbReference>
<keyword evidence="2 5" id="KW-0547">Nucleotide-binding</keyword>
<dbReference type="InterPro" id="IPR036388">
    <property type="entry name" value="WH-like_DNA-bd_sf"/>
</dbReference>